<evidence type="ECO:0000313" key="2">
    <source>
        <dbReference type="EMBL" id="KAK5163428.1"/>
    </source>
</evidence>
<dbReference type="RefSeq" id="XP_064653905.1">
    <property type="nucleotide sequence ID" value="XM_064807827.1"/>
</dbReference>
<protein>
    <submittedName>
        <fullName evidence="2">Uncharacterized protein</fullName>
    </submittedName>
</protein>
<keyword evidence="1" id="KW-0175">Coiled coil</keyword>
<proteinExistence type="predicted"/>
<organism evidence="2 3">
    <name type="scientific">Saxophila tyrrhenica</name>
    <dbReference type="NCBI Taxonomy" id="1690608"/>
    <lineage>
        <taxon>Eukaryota</taxon>
        <taxon>Fungi</taxon>
        <taxon>Dikarya</taxon>
        <taxon>Ascomycota</taxon>
        <taxon>Pezizomycotina</taxon>
        <taxon>Dothideomycetes</taxon>
        <taxon>Dothideomycetidae</taxon>
        <taxon>Mycosphaerellales</taxon>
        <taxon>Extremaceae</taxon>
        <taxon>Saxophila</taxon>
    </lineage>
</organism>
<accession>A0AAV9NY40</accession>
<keyword evidence="3" id="KW-1185">Reference proteome</keyword>
<dbReference type="GeneID" id="89931935"/>
<dbReference type="Proteomes" id="UP001337655">
    <property type="component" value="Unassembled WGS sequence"/>
</dbReference>
<evidence type="ECO:0000256" key="1">
    <source>
        <dbReference type="SAM" id="Coils"/>
    </source>
</evidence>
<dbReference type="AlphaFoldDB" id="A0AAV9NY40"/>
<evidence type="ECO:0000313" key="3">
    <source>
        <dbReference type="Proteomes" id="UP001337655"/>
    </source>
</evidence>
<reference evidence="2 3" key="1">
    <citation type="submission" date="2023-08" db="EMBL/GenBank/DDBJ databases">
        <title>Black Yeasts Isolated from many extreme environments.</title>
        <authorList>
            <person name="Coleine C."/>
            <person name="Stajich J.E."/>
            <person name="Selbmann L."/>
        </authorList>
    </citation>
    <scope>NUCLEOTIDE SEQUENCE [LARGE SCALE GENOMIC DNA]</scope>
    <source>
        <strain evidence="2 3">CCFEE 5935</strain>
    </source>
</reference>
<dbReference type="EMBL" id="JAVRRT010000025">
    <property type="protein sequence ID" value="KAK5163428.1"/>
    <property type="molecule type" value="Genomic_DNA"/>
</dbReference>
<comment type="caution">
    <text evidence="2">The sequence shown here is derived from an EMBL/GenBank/DDBJ whole genome shotgun (WGS) entry which is preliminary data.</text>
</comment>
<gene>
    <name evidence="2" type="ORF">LTR77_010610</name>
</gene>
<feature type="coiled-coil region" evidence="1">
    <location>
        <begin position="21"/>
        <end position="55"/>
    </location>
</feature>
<name>A0AAV9NY40_9PEZI</name>
<sequence>MDEVGSDDTTIPSDAVEQQTVAVLQHVNSQLKQRIQGLESDNERLQANYETACQARDEALASKDDIKTQRGELLKLHNEQPKKIQALEAELATVKQQLAARTTHGPRSRAQSVEQQTEVFEAEETDVRSPIGPSFAFNVLRAIDRIADAAEDEPAPVENLQSELMGELVAMEREWEKAANKSKSSLRGGDWLQKALQSTAAACMHNRVNRQGRSYWTCTEPEQYACQHCTSGKRCCLKVVNGGLVLLPLHPEVRETDDASAAGFYRVDGDVPASKGRLWEKKVSKTEGTEK</sequence>